<organism evidence="5 6">
    <name type="scientific">Lacticaseibacillus sharpeae JCM 1186 = DSM 20505</name>
    <dbReference type="NCBI Taxonomy" id="1291052"/>
    <lineage>
        <taxon>Bacteria</taxon>
        <taxon>Bacillati</taxon>
        <taxon>Bacillota</taxon>
        <taxon>Bacilli</taxon>
        <taxon>Lactobacillales</taxon>
        <taxon>Lactobacillaceae</taxon>
        <taxon>Lacticaseibacillus</taxon>
    </lineage>
</organism>
<dbReference type="SMART" id="SM00866">
    <property type="entry name" value="UTRA"/>
    <property type="match status" value="1"/>
</dbReference>
<evidence type="ECO:0000256" key="1">
    <source>
        <dbReference type="ARBA" id="ARBA00023015"/>
    </source>
</evidence>
<dbReference type="FunFam" id="1.10.10.10:FF:000079">
    <property type="entry name" value="GntR family transcriptional regulator"/>
    <property type="match status" value="1"/>
</dbReference>
<dbReference type="InterPro" id="IPR028978">
    <property type="entry name" value="Chorismate_lyase_/UTRA_dom_sf"/>
</dbReference>
<evidence type="ECO:0000256" key="3">
    <source>
        <dbReference type="ARBA" id="ARBA00023163"/>
    </source>
</evidence>
<dbReference type="GO" id="GO:0003677">
    <property type="term" value="F:DNA binding"/>
    <property type="evidence" value="ECO:0007669"/>
    <property type="project" value="UniProtKB-KW"/>
</dbReference>
<dbReference type="SUPFAM" id="SSF46785">
    <property type="entry name" value="Winged helix' DNA-binding domain"/>
    <property type="match status" value="1"/>
</dbReference>
<dbReference type="RefSeq" id="WP_054675827.1">
    <property type="nucleotide sequence ID" value="NZ_AYYO01000056.1"/>
</dbReference>
<keyword evidence="6" id="KW-1185">Reference proteome</keyword>
<evidence type="ECO:0000313" key="6">
    <source>
        <dbReference type="Proteomes" id="UP000051679"/>
    </source>
</evidence>
<dbReference type="InterPro" id="IPR036388">
    <property type="entry name" value="WH-like_DNA-bd_sf"/>
</dbReference>
<keyword evidence="1" id="KW-0805">Transcription regulation</keyword>
<dbReference type="GO" id="GO:0003700">
    <property type="term" value="F:DNA-binding transcription factor activity"/>
    <property type="evidence" value="ECO:0007669"/>
    <property type="project" value="InterPro"/>
</dbReference>
<accession>A0A0R1ZH86</accession>
<dbReference type="Gene3D" id="3.40.1410.10">
    <property type="entry name" value="Chorismate lyase-like"/>
    <property type="match status" value="1"/>
</dbReference>
<dbReference type="Pfam" id="PF07702">
    <property type="entry name" value="UTRA"/>
    <property type="match status" value="1"/>
</dbReference>
<gene>
    <name evidence="5" type="ORF">FC18_GL000572</name>
</gene>
<dbReference type="InterPro" id="IPR011663">
    <property type="entry name" value="UTRA"/>
</dbReference>
<dbReference type="Pfam" id="PF00392">
    <property type="entry name" value="GntR"/>
    <property type="match status" value="1"/>
</dbReference>
<sequence>MESPVYIQIHNQIKKDIEAGKWHVGDRIPSERELAVSFSVSRMTLRQAVQTLVDEGILERRVGAGTYVASQKVQEKMSGVTSFTDVMLAQGKHPSSRTISYHIANPSLSEIEKLGLRDSEQVLRMERIRFGDNVPICFEVATVPYSLVKNFSKAEVTRSFYHTLEKKGGFEIGGARQMVSATLASERTAEYLDVKRGDAILRLRQVSYLKDGLPFEYVRTQYVGSRFEFFLDR</sequence>
<keyword evidence="3" id="KW-0804">Transcription</keyword>
<dbReference type="Proteomes" id="UP000051679">
    <property type="component" value="Unassembled WGS sequence"/>
</dbReference>
<dbReference type="OrthoDB" id="9815017at2"/>
<dbReference type="PANTHER" id="PTHR44846:SF1">
    <property type="entry name" value="MANNOSYL-D-GLYCERATE TRANSPORT_METABOLISM SYSTEM REPRESSOR MNGR-RELATED"/>
    <property type="match status" value="1"/>
</dbReference>
<protein>
    <recommendedName>
        <fullName evidence="4">HTH gntR-type domain-containing protein</fullName>
    </recommendedName>
</protein>
<dbReference type="InterPro" id="IPR000524">
    <property type="entry name" value="Tscrpt_reg_HTH_GntR"/>
</dbReference>
<dbReference type="SUPFAM" id="SSF64288">
    <property type="entry name" value="Chorismate lyase-like"/>
    <property type="match status" value="1"/>
</dbReference>
<feature type="domain" description="HTH gntR-type" evidence="4">
    <location>
        <begin position="3"/>
        <end position="71"/>
    </location>
</feature>
<dbReference type="Gene3D" id="1.10.10.10">
    <property type="entry name" value="Winged helix-like DNA-binding domain superfamily/Winged helix DNA-binding domain"/>
    <property type="match status" value="1"/>
</dbReference>
<dbReference type="STRING" id="1291052.FC18_GL000572"/>
<dbReference type="CDD" id="cd07377">
    <property type="entry name" value="WHTH_GntR"/>
    <property type="match status" value="1"/>
</dbReference>
<dbReference type="EMBL" id="AYYO01000056">
    <property type="protein sequence ID" value="KRM54352.1"/>
    <property type="molecule type" value="Genomic_DNA"/>
</dbReference>
<comment type="caution">
    <text evidence="5">The sequence shown here is derived from an EMBL/GenBank/DDBJ whole genome shotgun (WGS) entry which is preliminary data.</text>
</comment>
<dbReference type="PATRIC" id="fig|1291052.5.peg.583"/>
<name>A0A0R1ZH86_9LACO</name>
<dbReference type="InterPro" id="IPR036390">
    <property type="entry name" value="WH_DNA-bd_sf"/>
</dbReference>
<keyword evidence="2" id="KW-0238">DNA-binding</keyword>
<dbReference type="InterPro" id="IPR050679">
    <property type="entry name" value="Bact_HTH_transcr_reg"/>
</dbReference>
<reference evidence="5 6" key="1">
    <citation type="journal article" date="2015" name="Genome Announc.">
        <title>Expanding the biotechnology potential of lactobacilli through comparative genomics of 213 strains and associated genera.</title>
        <authorList>
            <person name="Sun Z."/>
            <person name="Harris H.M."/>
            <person name="McCann A."/>
            <person name="Guo C."/>
            <person name="Argimon S."/>
            <person name="Zhang W."/>
            <person name="Yang X."/>
            <person name="Jeffery I.B."/>
            <person name="Cooney J.C."/>
            <person name="Kagawa T.F."/>
            <person name="Liu W."/>
            <person name="Song Y."/>
            <person name="Salvetti E."/>
            <person name="Wrobel A."/>
            <person name="Rasinkangas P."/>
            <person name="Parkhill J."/>
            <person name="Rea M.C."/>
            <person name="O'Sullivan O."/>
            <person name="Ritari J."/>
            <person name="Douillard F.P."/>
            <person name="Paul Ross R."/>
            <person name="Yang R."/>
            <person name="Briner A.E."/>
            <person name="Felis G.E."/>
            <person name="de Vos W.M."/>
            <person name="Barrangou R."/>
            <person name="Klaenhammer T.R."/>
            <person name="Caufield P.W."/>
            <person name="Cui Y."/>
            <person name="Zhang H."/>
            <person name="O'Toole P.W."/>
        </authorList>
    </citation>
    <scope>NUCLEOTIDE SEQUENCE [LARGE SCALE GENOMIC DNA]</scope>
    <source>
        <strain evidence="5 6">DSM 20505</strain>
    </source>
</reference>
<dbReference type="GO" id="GO:0045892">
    <property type="term" value="P:negative regulation of DNA-templated transcription"/>
    <property type="evidence" value="ECO:0007669"/>
    <property type="project" value="TreeGrafter"/>
</dbReference>
<dbReference type="PROSITE" id="PS50949">
    <property type="entry name" value="HTH_GNTR"/>
    <property type="match status" value="1"/>
</dbReference>
<dbReference type="SMART" id="SM00345">
    <property type="entry name" value="HTH_GNTR"/>
    <property type="match status" value="1"/>
</dbReference>
<dbReference type="AlphaFoldDB" id="A0A0R1ZH86"/>
<proteinExistence type="predicted"/>
<dbReference type="PRINTS" id="PR00035">
    <property type="entry name" value="HTHGNTR"/>
</dbReference>
<evidence type="ECO:0000259" key="4">
    <source>
        <dbReference type="PROSITE" id="PS50949"/>
    </source>
</evidence>
<evidence type="ECO:0000256" key="2">
    <source>
        <dbReference type="ARBA" id="ARBA00023125"/>
    </source>
</evidence>
<dbReference type="PANTHER" id="PTHR44846">
    <property type="entry name" value="MANNOSYL-D-GLYCERATE TRANSPORT/METABOLISM SYSTEM REPRESSOR MNGR-RELATED"/>
    <property type="match status" value="1"/>
</dbReference>
<evidence type="ECO:0000313" key="5">
    <source>
        <dbReference type="EMBL" id="KRM54352.1"/>
    </source>
</evidence>